<keyword evidence="5" id="KW-0067">ATP-binding</keyword>
<dbReference type="Gene3D" id="1.20.5.1930">
    <property type="match status" value="1"/>
</dbReference>
<feature type="modified residue" description="4-aspartylphosphate" evidence="10">
    <location>
        <position position="433"/>
    </location>
</feature>
<dbReference type="Pfam" id="PF00072">
    <property type="entry name" value="Response_reg"/>
    <property type="match status" value="1"/>
</dbReference>
<feature type="domain" description="Response regulatory" evidence="14">
    <location>
        <begin position="382"/>
        <end position="498"/>
    </location>
</feature>
<evidence type="ECO:0000256" key="3">
    <source>
        <dbReference type="ARBA" id="ARBA00022741"/>
    </source>
</evidence>
<protein>
    <submittedName>
        <fullName evidence="15">Hybrid sensor histidine kinase/response regulator transcription factor</fullName>
    </submittedName>
</protein>
<dbReference type="Gene3D" id="3.40.50.2300">
    <property type="match status" value="1"/>
</dbReference>
<gene>
    <name evidence="15" type="ORF">Q3C12_18440</name>
</gene>
<keyword evidence="2" id="KW-0808">Transferase</keyword>
<dbReference type="InterPro" id="IPR011006">
    <property type="entry name" value="CheY-like_superfamily"/>
</dbReference>
<keyword evidence="11" id="KW-0472">Membrane</keyword>
<reference evidence="15" key="1">
    <citation type="submission" date="2023-07" db="EMBL/GenBank/DDBJ databases">
        <authorList>
            <person name="Aktuganov G."/>
            <person name="Boyko T."/>
            <person name="Delegan Y."/>
            <person name="Galimzianova N."/>
            <person name="Gilvanova E."/>
            <person name="Korobov V."/>
            <person name="Kuzmina L."/>
            <person name="Melentiev A."/>
            <person name="Milman P."/>
            <person name="Ryabova A."/>
            <person name="Stupak E."/>
            <person name="Yasakov T."/>
            <person name="Zharikova N."/>
            <person name="Zhurenko E."/>
        </authorList>
    </citation>
    <scope>NUCLEOTIDE SEQUENCE</scope>
    <source>
        <strain evidence="15">IB-739</strain>
    </source>
</reference>
<evidence type="ECO:0000256" key="4">
    <source>
        <dbReference type="ARBA" id="ARBA00022777"/>
    </source>
</evidence>
<dbReference type="InterPro" id="IPR005467">
    <property type="entry name" value="His_kinase_dom"/>
</dbReference>
<feature type="domain" description="HTH luxR-type" evidence="12">
    <location>
        <begin position="530"/>
        <end position="595"/>
    </location>
</feature>
<dbReference type="InterPro" id="IPR011712">
    <property type="entry name" value="Sig_transdc_His_kin_sub3_dim/P"/>
</dbReference>
<dbReference type="GO" id="GO:0016301">
    <property type="term" value="F:kinase activity"/>
    <property type="evidence" value="ECO:0007669"/>
    <property type="project" value="UniProtKB-KW"/>
</dbReference>
<dbReference type="SUPFAM" id="SSF55874">
    <property type="entry name" value="ATPase domain of HSP90 chaperone/DNA topoisomerase II/histidine kinase"/>
    <property type="match status" value="1"/>
</dbReference>
<keyword evidence="6" id="KW-0902">Two-component regulatory system</keyword>
<evidence type="ECO:0000259" key="12">
    <source>
        <dbReference type="PROSITE" id="PS50043"/>
    </source>
</evidence>
<keyword evidence="1 10" id="KW-0597">Phosphoprotein</keyword>
<dbReference type="PROSITE" id="PS50109">
    <property type="entry name" value="HIS_KIN"/>
    <property type="match status" value="1"/>
</dbReference>
<evidence type="ECO:0000313" key="15">
    <source>
        <dbReference type="EMBL" id="MDO3678990.1"/>
    </source>
</evidence>
<feature type="transmembrane region" description="Helical" evidence="11">
    <location>
        <begin position="132"/>
        <end position="152"/>
    </location>
</feature>
<keyword evidence="11" id="KW-0812">Transmembrane</keyword>
<dbReference type="InterPro" id="IPR001789">
    <property type="entry name" value="Sig_transdc_resp-reg_receiver"/>
</dbReference>
<dbReference type="InterPro" id="IPR003594">
    <property type="entry name" value="HATPase_dom"/>
</dbReference>
<accession>A0ABT8VDE8</accession>
<sequence>MLSILRKWFWYDWVVFAIRTFWLAIIVISDFVNPSLIIVPLWIVLMFALLVYVIPLIVHYRKRSWYLAVEVLAAGFFHLYLAYAAPNLLWSFVLFAMMIGLASSRRTYVWTGIPCGVVFPALNGWFADRPPYESMFSCSFGFAIGFAFSILIQSHKQAQIIQEQKQLLERHITQIEELTLMEERNRLSHELHDTIGHALTSLIVGVESLRSSVPAGQIERIDSLIGIAQRSLNDIRNDLHQLSQGSLSYSLSESLLQLTKEFMKSTGVTVNFRVIGNEALVMQKMNFCLYRSLQESLTNAVRHGQASAVSVQLYFDNQQLRLQIEDNGIGTESIRFGFGLNGIKERLEQLHGTLSVHSQLGQGTVVICTIPLQAEPLHGNIRLLIVDDQAIIADSLQHILGQHADFIVVGTAGDGHEALEHCERSRPDIVLMDIRMQGMNGLEALLEMKQRWPDMKVVLMTTFEDSIQAATALEHGAEGYMLKSIHPREMTEALKLIYSGGTWIDRSIATRVLEEMKRQREQLEKYSPQQESYPHGLTKREMEILQHLSSGLRYKSIAAKLFLSEGTVRNYCSTLYSKLGVSNREEAVELARVEASYNGSGYTKERKPSQ</sequence>
<evidence type="ECO:0000256" key="10">
    <source>
        <dbReference type="PROSITE-ProRule" id="PRU00169"/>
    </source>
</evidence>
<evidence type="ECO:0000256" key="5">
    <source>
        <dbReference type="ARBA" id="ARBA00022840"/>
    </source>
</evidence>
<dbReference type="SMART" id="SM00448">
    <property type="entry name" value="REC"/>
    <property type="match status" value="1"/>
</dbReference>
<dbReference type="PROSITE" id="PS50043">
    <property type="entry name" value="HTH_LUXR_2"/>
    <property type="match status" value="1"/>
</dbReference>
<dbReference type="Pfam" id="PF02518">
    <property type="entry name" value="HATPase_c"/>
    <property type="match status" value="1"/>
</dbReference>
<dbReference type="PANTHER" id="PTHR43214:SF24">
    <property type="entry name" value="TRANSCRIPTIONAL REGULATORY PROTEIN NARL-RELATED"/>
    <property type="match status" value="1"/>
</dbReference>
<dbReference type="RefSeq" id="WP_302879183.1">
    <property type="nucleotide sequence ID" value="NZ_JAUMKJ010000022.1"/>
</dbReference>
<keyword evidence="11" id="KW-1133">Transmembrane helix</keyword>
<dbReference type="PANTHER" id="PTHR43214">
    <property type="entry name" value="TWO-COMPONENT RESPONSE REGULATOR"/>
    <property type="match status" value="1"/>
</dbReference>
<dbReference type="Pfam" id="PF00196">
    <property type="entry name" value="GerE"/>
    <property type="match status" value="1"/>
</dbReference>
<dbReference type="InterPro" id="IPR039420">
    <property type="entry name" value="WalR-like"/>
</dbReference>
<dbReference type="SMART" id="SM00421">
    <property type="entry name" value="HTH_LUXR"/>
    <property type="match status" value="1"/>
</dbReference>
<dbReference type="PROSITE" id="PS50110">
    <property type="entry name" value="RESPONSE_REGULATORY"/>
    <property type="match status" value="1"/>
</dbReference>
<keyword evidence="16" id="KW-1185">Reference proteome</keyword>
<evidence type="ECO:0000256" key="7">
    <source>
        <dbReference type="ARBA" id="ARBA00023015"/>
    </source>
</evidence>
<evidence type="ECO:0000256" key="6">
    <source>
        <dbReference type="ARBA" id="ARBA00023012"/>
    </source>
</evidence>
<dbReference type="Proteomes" id="UP001168883">
    <property type="component" value="Unassembled WGS sequence"/>
</dbReference>
<evidence type="ECO:0000313" key="16">
    <source>
        <dbReference type="Proteomes" id="UP001168883"/>
    </source>
</evidence>
<keyword evidence="4 15" id="KW-0418">Kinase</keyword>
<keyword evidence="7" id="KW-0805">Transcription regulation</keyword>
<dbReference type="SMART" id="SM00387">
    <property type="entry name" value="HATPase_c"/>
    <property type="match status" value="1"/>
</dbReference>
<evidence type="ECO:0000259" key="13">
    <source>
        <dbReference type="PROSITE" id="PS50109"/>
    </source>
</evidence>
<feature type="domain" description="Histidine kinase" evidence="13">
    <location>
        <begin position="186"/>
        <end position="374"/>
    </location>
</feature>
<proteinExistence type="predicted"/>
<keyword evidence="9" id="KW-0804">Transcription</keyword>
<dbReference type="SUPFAM" id="SSF52172">
    <property type="entry name" value="CheY-like"/>
    <property type="match status" value="1"/>
</dbReference>
<evidence type="ECO:0000259" key="14">
    <source>
        <dbReference type="PROSITE" id="PS50110"/>
    </source>
</evidence>
<comment type="caution">
    <text evidence="15">The sequence shown here is derived from an EMBL/GenBank/DDBJ whole genome shotgun (WGS) entry which is preliminary data.</text>
</comment>
<dbReference type="CDD" id="cd16917">
    <property type="entry name" value="HATPase_UhpB-NarQ-NarX-like"/>
    <property type="match status" value="1"/>
</dbReference>
<name>A0ABT8VDE8_9BACL</name>
<feature type="transmembrane region" description="Helical" evidence="11">
    <location>
        <begin position="108"/>
        <end position="126"/>
    </location>
</feature>
<dbReference type="EMBL" id="JAUMKJ010000022">
    <property type="protein sequence ID" value="MDO3678990.1"/>
    <property type="molecule type" value="Genomic_DNA"/>
</dbReference>
<feature type="transmembrane region" description="Helical" evidence="11">
    <location>
        <begin position="9"/>
        <end position="29"/>
    </location>
</feature>
<evidence type="ECO:0000256" key="2">
    <source>
        <dbReference type="ARBA" id="ARBA00022679"/>
    </source>
</evidence>
<dbReference type="InterPro" id="IPR058245">
    <property type="entry name" value="NreC/VraR/RcsB-like_REC"/>
</dbReference>
<dbReference type="CDD" id="cd06170">
    <property type="entry name" value="LuxR_C_like"/>
    <property type="match status" value="1"/>
</dbReference>
<organism evidence="15 16">
    <name type="scientific">Paenibacillus ehimensis</name>
    <dbReference type="NCBI Taxonomy" id="79264"/>
    <lineage>
        <taxon>Bacteria</taxon>
        <taxon>Bacillati</taxon>
        <taxon>Bacillota</taxon>
        <taxon>Bacilli</taxon>
        <taxon>Bacillales</taxon>
        <taxon>Paenibacillaceae</taxon>
        <taxon>Paenibacillus</taxon>
    </lineage>
</organism>
<dbReference type="Pfam" id="PF07730">
    <property type="entry name" value="HisKA_3"/>
    <property type="match status" value="1"/>
</dbReference>
<dbReference type="InterPro" id="IPR000792">
    <property type="entry name" value="Tscrpt_reg_LuxR_C"/>
</dbReference>
<feature type="transmembrane region" description="Helical" evidence="11">
    <location>
        <begin position="35"/>
        <end position="58"/>
    </location>
</feature>
<dbReference type="InterPro" id="IPR036890">
    <property type="entry name" value="HATPase_C_sf"/>
</dbReference>
<evidence type="ECO:0000256" key="1">
    <source>
        <dbReference type="ARBA" id="ARBA00022553"/>
    </source>
</evidence>
<evidence type="ECO:0000256" key="11">
    <source>
        <dbReference type="SAM" id="Phobius"/>
    </source>
</evidence>
<dbReference type="CDD" id="cd17535">
    <property type="entry name" value="REC_NarL-like"/>
    <property type="match status" value="1"/>
</dbReference>
<keyword evidence="3" id="KW-0547">Nucleotide-binding</keyword>
<dbReference type="Gene3D" id="3.30.565.10">
    <property type="entry name" value="Histidine kinase-like ATPase, C-terminal domain"/>
    <property type="match status" value="1"/>
</dbReference>
<evidence type="ECO:0000256" key="9">
    <source>
        <dbReference type="ARBA" id="ARBA00023163"/>
    </source>
</evidence>
<keyword evidence="8" id="KW-0238">DNA-binding</keyword>
<evidence type="ECO:0000256" key="8">
    <source>
        <dbReference type="ARBA" id="ARBA00023125"/>
    </source>
</evidence>
<dbReference type="PRINTS" id="PR00038">
    <property type="entry name" value="HTHLUXR"/>
</dbReference>